<protein>
    <recommendedName>
        <fullName evidence="8">Protein kinase domain-containing protein</fullName>
    </recommendedName>
</protein>
<dbReference type="Pfam" id="PF00069">
    <property type="entry name" value="Pkinase"/>
    <property type="match status" value="1"/>
</dbReference>
<evidence type="ECO:0000256" key="2">
    <source>
        <dbReference type="ARBA" id="ARBA00022679"/>
    </source>
</evidence>
<keyword evidence="2" id="KW-0808">Transferase</keyword>
<dbReference type="InterPro" id="IPR017441">
    <property type="entry name" value="Protein_kinase_ATP_BS"/>
</dbReference>
<dbReference type="PANTHER" id="PTHR24058">
    <property type="entry name" value="DUAL SPECIFICITY PROTEIN KINASE"/>
    <property type="match status" value="1"/>
</dbReference>
<dbReference type="AlphaFoldDB" id="A0A1R2CU89"/>
<evidence type="ECO:0000256" key="6">
    <source>
        <dbReference type="PROSITE-ProRule" id="PRU10141"/>
    </source>
</evidence>
<dbReference type="SMART" id="SM00220">
    <property type="entry name" value="S_TKc"/>
    <property type="match status" value="1"/>
</dbReference>
<keyword evidence="3 6" id="KW-0547">Nucleotide-binding</keyword>
<reference evidence="9 10" key="1">
    <citation type="submission" date="2016-11" db="EMBL/GenBank/DDBJ databases">
        <title>The macronuclear genome of Stentor coeruleus: a giant cell with tiny introns.</title>
        <authorList>
            <person name="Slabodnick M."/>
            <person name="Ruby J.G."/>
            <person name="Reiff S.B."/>
            <person name="Swart E.C."/>
            <person name="Gosai S."/>
            <person name="Prabakaran S."/>
            <person name="Witkowska E."/>
            <person name="Larue G.E."/>
            <person name="Fisher S."/>
            <person name="Freeman R.M."/>
            <person name="Gunawardena J."/>
            <person name="Chu W."/>
            <person name="Stover N.A."/>
            <person name="Gregory B.D."/>
            <person name="Nowacki M."/>
            <person name="Derisi J."/>
            <person name="Roy S.W."/>
            <person name="Marshall W.F."/>
            <person name="Sood P."/>
        </authorList>
    </citation>
    <scope>NUCLEOTIDE SEQUENCE [LARGE SCALE GENOMIC DNA]</scope>
    <source>
        <strain evidence="9">WM001</strain>
    </source>
</reference>
<name>A0A1R2CU89_9CILI</name>
<feature type="binding site" evidence="6">
    <location>
        <position position="177"/>
    </location>
    <ligand>
        <name>ATP</name>
        <dbReference type="ChEBI" id="CHEBI:30616"/>
    </ligand>
</feature>
<keyword evidence="5 6" id="KW-0067">ATP-binding</keyword>
<evidence type="ECO:0000256" key="5">
    <source>
        <dbReference type="ARBA" id="ARBA00022840"/>
    </source>
</evidence>
<dbReference type="PROSITE" id="PS50011">
    <property type="entry name" value="PROTEIN_KINASE_DOM"/>
    <property type="match status" value="1"/>
</dbReference>
<accession>A0A1R2CU89</accession>
<keyword evidence="10" id="KW-1185">Reference proteome</keyword>
<keyword evidence="4" id="KW-0418">Kinase</keyword>
<feature type="domain" description="Protein kinase" evidence="8">
    <location>
        <begin position="148"/>
        <end position="438"/>
    </location>
</feature>
<evidence type="ECO:0000259" key="8">
    <source>
        <dbReference type="PROSITE" id="PS50011"/>
    </source>
</evidence>
<organism evidence="9 10">
    <name type="scientific">Stentor coeruleus</name>
    <dbReference type="NCBI Taxonomy" id="5963"/>
    <lineage>
        <taxon>Eukaryota</taxon>
        <taxon>Sar</taxon>
        <taxon>Alveolata</taxon>
        <taxon>Ciliophora</taxon>
        <taxon>Postciliodesmatophora</taxon>
        <taxon>Heterotrichea</taxon>
        <taxon>Heterotrichida</taxon>
        <taxon>Stentoridae</taxon>
        <taxon>Stentor</taxon>
    </lineage>
</organism>
<evidence type="ECO:0000256" key="4">
    <source>
        <dbReference type="ARBA" id="ARBA00022777"/>
    </source>
</evidence>
<evidence type="ECO:0000313" key="10">
    <source>
        <dbReference type="Proteomes" id="UP000187209"/>
    </source>
</evidence>
<comment type="similarity">
    <text evidence="7">Belongs to the protein kinase superfamily.</text>
</comment>
<comment type="caution">
    <text evidence="9">The sequence shown here is derived from an EMBL/GenBank/DDBJ whole genome shotgun (WGS) entry which is preliminary data.</text>
</comment>
<evidence type="ECO:0000256" key="3">
    <source>
        <dbReference type="ARBA" id="ARBA00022741"/>
    </source>
</evidence>
<dbReference type="PROSITE" id="PS00107">
    <property type="entry name" value="PROTEIN_KINASE_ATP"/>
    <property type="match status" value="1"/>
</dbReference>
<evidence type="ECO:0000313" key="9">
    <source>
        <dbReference type="EMBL" id="OMJ92589.1"/>
    </source>
</evidence>
<dbReference type="InterPro" id="IPR011009">
    <property type="entry name" value="Kinase-like_dom_sf"/>
</dbReference>
<dbReference type="EMBL" id="MPUH01000058">
    <property type="protein sequence ID" value="OMJ92589.1"/>
    <property type="molecule type" value="Genomic_DNA"/>
</dbReference>
<dbReference type="GO" id="GO:0005524">
    <property type="term" value="F:ATP binding"/>
    <property type="evidence" value="ECO:0007669"/>
    <property type="project" value="UniProtKB-UniRule"/>
</dbReference>
<dbReference type="Proteomes" id="UP000187209">
    <property type="component" value="Unassembled WGS sequence"/>
</dbReference>
<gene>
    <name evidence="9" type="ORF">SteCoe_4599</name>
</gene>
<dbReference type="InterPro" id="IPR000719">
    <property type="entry name" value="Prot_kinase_dom"/>
</dbReference>
<dbReference type="Gene3D" id="3.30.200.20">
    <property type="entry name" value="Phosphorylase Kinase, domain 1"/>
    <property type="match status" value="1"/>
</dbReference>
<dbReference type="SUPFAM" id="SSF56112">
    <property type="entry name" value="Protein kinase-like (PK-like)"/>
    <property type="match status" value="1"/>
</dbReference>
<dbReference type="InterPro" id="IPR050494">
    <property type="entry name" value="Ser_Thr_dual-spec_kinase"/>
</dbReference>
<evidence type="ECO:0000256" key="1">
    <source>
        <dbReference type="ARBA" id="ARBA00022527"/>
    </source>
</evidence>
<dbReference type="Gene3D" id="1.10.510.10">
    <property type="entry name" value="Transferase(Phosphotransferase) domain 1"/>
    <property type="match status" value="1"/>
</dbReference>
<dbReference type="OrthoDB" id="9332038at2759"/>
<proteinExistence type="inferred from homology"/>
<evidence type="ECO:0000256" key="7">
    <source>
        <dbReference type="RuleBase" id="RU000304"/>
    </source>
</evidence>
<sequence length="453" mass="52855">MQRSQTLKFMIAKLYADLSEVKQNETSSSILMPLVRRKPKISSFQMSNTKFQPPENLSPGQLSITKNIKNHPYPNNKQNILLKNTTTDISTISTKESYKYKKQNISETPTKNEIYYTKKTFIESEDSIIDDDENYYKGFIGDSLAYRYEILETLGKGAFGEVFKCFDHKNNINVAVKIIRNKKAYKESGYKEISFLQEISQSSIETSQKLIVKLFDHFVYKNHLCLVFELLSLNLFQVIEKNISQGLQVKSVKSIIKQILKALEVMHRLKIIHCDIKPDNIMLKDENKDSIRIIDFGLSCKESKKFMEYVQNRNYRAPEIVFDIDYTTAIDLWSLGCITVEMLTGKSLFTARNEQELYKMFLETLGYPEKSFVKKGRRCNMFLDRQGRFKIKIRPNINTLCNVLQGFDIEIINFVEECLKWNPEHRITASQALAHPWIISDNEFEYDNNLILE</sequence>
<dbReference type="GO" id="GO:0004674">
    <property type="term" value="F:protein serine/threonine kinase activity"/>
    <property type="evidence" value="ECO:0007669"/>
    <property type="project" value="UniProtKB-KW"/>
</dbReference>
<keyword evidence="1 7" id="KW-0723">Serine/threonine-protein kinase</keyword>
<dbReference type="PROSITE" id="PS00108">
    <property type="entry name" value="PROTEIN_KINASE_ST"/>
    <property type="match status" value="1"/>
</dbReference>
<dbReference type="InterPro" id="IPR008271">
    <property type="entry name" value="Ser/Thr_kinase_AS"/>
</dbReference>